<dbReference type="Gene3D" id="3.40.50.300">
    <property type="entry name" value="P-loop containing nucleotide triphosphate hydrolases"/>
    <property type="match status" value="1"/>
</dbReference>
<feature type="transmembrane region" description="Helical" evidence="8">
    <location>
        <begin position="21"/>
        <end position="44"/>
    </location>
</feature>
<dbReference type="InterPro" id="IPR027417">
    <property type="entry name" value="P-loop_NTPase"/>
</dbReference>
<keyword evidence="7 8" id="KW-0472">Membrane</keyword>
<keyword evidence="4" id="KW-0547">Nucleotide-binding</keyword>
<dbReference type="PANTHER" id="PTHR32309">
    <property type="entry name" value="TYROSINE-PROTEIN KINASE"/>
    <property type="match status" value="1"/>
</dbReference>
<evidence type="ECO:0000256" key="1">
    <source>
        <dbReference type="ARBA" id="ARBA00004651"/>
    </source>
</evidence>
<evidence type="ECO:0000259" key="10">
    <source>
        <dbReference type="Pfam" id="PF13807"/>
    </source>
</evidence>
<keyword evidence="12" id="KW-1185">Reference proteome</keyword>
<name>A0A1G7RV94_9HYPH</name>
<feature type="domain" description="Tyrosine-protein kinase G-rich" evidence="10">
    <location>
        <begin position="260"/>
        <end position="320"/>
    </location>
</feature>
<evidence type="ECO:0000313" key="12">
    <source>
        <dbReference type="Proteomes" id="UP000199495"/>
    </source>
</evidence>
<dbReference type="RefSeq" id="WP_090589741.1">
    <property type="nucleotide sequence ID" value="NZ_FNCS01000001.1"/>
</dbReference>
<comment type="subcellular location">
    <subcellularLocation>
        <location evidence="1">Cell membrane</location>
        <topology evidence="1">Multi-pass membrane protein</topology>
    </subcellularLocation>
</comment>
<dbReference type="EMBL" id="FNCS01000001">
    <property type="protein sequence ID" value="SDG14747.1"/>
    <property type="molecule type" value="Genomic_DNA"/>
</dbReference>
<dbReference type="InterPro" id="IPR005702">
    <property type="entry name" value="Wzc-like_C"/>
</dbReference>
<evidence type="ECO:0000256" key="5">
    <source>
        <dbReference type="ARBA" id="ARBA00022840"/>
    </source>
</evidence>
<dbReference type="STRING" id="440168.SAMN04487974_101149"/>
<evidence type="ECO:0000256" key="8">
    <source>
        <dbReference type="SAM" id="Phobius"/>
    </source>
</evidence>
<dbReference type="InterPro" id="IPR050445">
    <property type="entry name" value="Bact_polysacc_biosynth/exp"/>
</dbReference>
<dbReference type="AlphaFoldDB" id="A0A1G7RV94"/>
<dbReference type="GO" id="GO:0005886">
    <property type="term" value="C:plasma membrane"/>
    <property type="evidence" value="ECO:0007669"/>
    <property type="project" value="UniProtKB-SubCell"/>
</dbReference>
<sequence length="601" mass="62771">MDEQGADLRHVVGLLRRQLGVIAVAVVAALAIALVALTSMPTLYTGTTLIMVDPARRALIEPEAQSTGAMSESWRVDSELEILKSDAVLLAVVLAEDLTAHPEFNRAGSSPQAAVAALRSALSAQREGLTSVISVSVTSRDPETAAQLANGVAEAYIGMQSQEKAQSAIAASDVIDARLASARDAVTEARSALDAAIESQRPVPRRLLDLANLLAAERLASVDPEDASVVEADPPEEVAPAPALDGLETTLVAAELHFRTLIERQTALDLQSEFQLADSRIVSAALVPVTPSAPNRGVVLAVALLSGLGIGVGLAFAREAYVGGVTSGSQLAAATRRSVLSVIPEQKRGADHLARLIVDQPLSRYGEAIRRTRMGLDRAFAAAGDAADGPGRVVLVSSARHGEGKSLTALALGRSYALAGRKTLLIDCDVRNPTIHALLDGAGGQGASDALVPSAVPAALGAMLMADIETGMSVVVSTHPSEMASEELLSGSDFSRLMAAAVENFDIVILDGPAVGESADALHLARFADAVLMVVRWAHTPQSEVRQALAQLADAVPPGASLVMVLNRARGHGAGSDNKQRLMRNGLRPLRRWGREVRSRQ</sequence>
<feature type="domain" description="Polysaccharide chain length determinant N-terminal" evidence="9">
    <location>
        <begin position="7"/>
        <end position="93"/>
    </location>
</feature>
<keyword evidence="2" id="KW-1003">Cell membrane</keyword>
<dbReference type="GO" id="GO:0004713">
    <property type="term" value="F:protein tyrosine kinase activity"/>
    <property type="evidence" value="ECO:0007669"/>
    <property type="project" value="TreeGrafter"/>
</dbReference>
<dbReference type="CDD" id="cd05387">
    <property type="entry name" value="BY-kinase"/>
    <property type="match status" value="1"/>
</dbReference>
<keyword evidence="6 8" id="KW-1133">Transmembrane helix</keyword>
<accession>A0A1G7RV94</accession>
<evidence type="ECO:0000256" key="2">
    <source>
        <dbReference type="ARBA" id="ARBA00022475"/>
    </source>
</evidence>
<keyword evidence="5" id="KW-0067">ATP-binding</keyword>
<evidence type="ECO:0000313" key="11">
    <source>
        <dbReference type="EMBL" id="SDG14747.1"/>
    </source>
</evidence>
<evidence type="ECO:0000256" key="4">
    <source>
        <dbReference type="ARBA" id="ARBA00022741"/>
    </source>
</evidence>
<dbReference type="PANTHER" id="PTHR32309:SF13">
    <property type="entry name" value="FERRIC ENTEROBACTIN TRANSPORT PROTEIN FEPE"/>
    <property type="match status" value="1"/>
</dbReference>
<protein>
    <submittedName>
        <fullName evidence="11">Chromosome partitioning ATPase, Mrp family, contains Fe-S cluster</fullName>
    </submittedName>
</protein>
<evidence type="ECO:0000256" key="6">
    <source>
        <dbReference type="ARBA" id="ARBA00022989"/>
    </source>
</evidence>
<gene>
    <name evidence="11" type="ORF">SAMN04487974_101149</name>
</gene>
<evidence type="ECO:0000256" key="3">
    <source>
        <dbReference type="ARBA" id="ARBA00022692"/>
    </source>
</evidence>
<dbReference type="Pfam" id="PF13807">
    <property type="entry name" value="GNVR"/>
    <property type="match status" value="1"/>
</dbReference>
<evidence type="ECO:0000259" key="9">
    <source>
        <dbReference type="Pfam" id="PF02706"/>
    </source>
</evidence>
<dbReference type="InterPro" id="IPR003856">
    <property type="entry name" value="LPS_length_determ_N"/>
</dbReference>
<keyword evidence="3 8" id="KW-0812">Transmembrane</keyword>
<organism evidence="11 12">
    <name type="scientific">Pelagibacterium luteolum</name>
    <dbReference type="NCBI Taxonomy" id="440168"/>
    <lineage>
        <taxon>Bacteria</taxon>
        <taxon>Pseudomonadati</taxon>
        <taxon>Pseudomonadota</taxon>
        <taxon>Alphaproteobacteria</taxon>
        <taxon>Hyphomicrobiales</taxon>
        <taxon>Devosiaceae</taxon>
        <taxon>Pelagibacterium</taxon>
    </lineage>
</organism>
<reference evidence="11 12" key="1">
    <citation type="submission" date="2016-10" db="EMBL/GenBank/DDBJ databases">
        <authorList>
            <person name="de Groot N.N."/>
        </authorList>
    </citation>
    <scope>NUCLEOTIDE SEQUENCE [LARGE SCALE GENOMIC DNA]</scope>
    <source>
        <strain evidence="11 12">CGMCC 1.10267</strain>
    </source>
</reference>
<dbReference type="OrthoDB" id="230260at2"/>
<proteinExistence type="predicted"/>
<dbReference type="InterPro" id="IPR032807">
    <property type="entry name" value="GNVR"/>
</dbReference>
<dbReference type="Pfam" id="PF02706">
    <property type="entry name" value="Wzz"/>
    <property type="match status" value="1"/>
</dbReference>
<evidence type="ECO:0000256" key="7">
    <source>
        <dbReference type="ARBA" id="ARBA00023136"/>
    </source>
</evidence>
<dbReference type="Proteomes" id="UP000199495">
    <property type="component" value="Unassembled WGS sequence"/>
</dbReference>
<dbReference type="SUPFAM" id="SSF52540">
    <property type="entry name" value="P-loop containing nucleoside triphosphate hydrolases"/>
    <property type="match status" value="1"/>
</dbReference>